<dbReference type="GO" id="GO:0032281">
    <property type="term" value="C:AMPA glutamate receptor complex"/>
    <property type="evidence" value="ECO:0007669"/>
    <property type="project" value="TreeGrafter"/>
</dbReference>
<evidence type="ECO:0000256" key="2">
    <source>
        <dbReference type="ARBA" id="ARBA00022448"/>
    </source>
</evidence>
<keyword evidence="13" id="KW-1185">Reference proteome</keyword>
<dbReference type="InterPro" id="IPR004031">
    <property type="entry name" value="PMP22/EMP/MP20/Claudin"/>
</dbReference>
<evidence type="ECO:0000256" key="7">
    <source>
        <dbReference type="ARBA" id="ARBA00022882"/>
    </source>
</evidence>
<dbReference type="GO" id="GO:0098839">
    <property type="term" value="C:postsynaptic density membrane"/>
    <property type="evidence" value="ECO:0007669"/>
    <property type="project" value="TreeGrafter"/>
</dbReference>
<organism evidence="12 13">
    <name type="scientific">Pipistrellus kuhlii</name>
    <name type="common">Kuhl's pipistrelle</name>
    <dbReference type="NCBI Taxonomy" id="59472"/>
    <lineage>
        <taxon>Eukaryota</taxon>
        <taxon>Metazoa</taxon>
        <taxon>Chordata</taxon>
        <taxon>Craniata</taxon>
        <taxon>Vertebrata</taxon>
        <taxon>Euteleostomi</taxon>
        <taxon>Mammalia</taxon>
        <taxon>Eutheria</taxon>
        <taxon>Laurasiatheria</taxon>
        <taxon>Chiroptera</taxon>
        <taxon>Yangochiroptera</taxon>
        <taxon>Vespertilionidae</taxon>
        <taxon>Pipistrellus</taxon>
    </lineage>
</organism>
<keyword evidence="10" id="KW-0472">Membrane</keyword>
<dbReference type="InterPro" id="IPR051072">
    <property type="entry name" value="CACNG_subunit"/>
</dbReference>
<dbReference type="Gene3D" id="1.20.140.150">
    <property type="match status" value="1"/>
</dbReference>
<evidence type="ECO:0000256" key="4">
    <source>
        <dbReference type="ARBA" id="ARBA00022673"/>
    </source>
</evidence>
<gene>
    <name evidence="12" type="ORF">mPipKuh1_001966</name>
</gene>
<dbReference type="GO" id="GO:0005245">
    <property type="term" value="F:voltage-gated calcium channel activity"/>
    <property type="evidence" value="ECO:0007669"/>
    <property type="project" value="TreeGrafter"/>
</dbReference>
<evidence type="ECO:0000256" key="10">
    <source>
        <dbReference type="ARBA" id="ARBA00023136"/>
    </source>
</evidence>
<keyword evidence="7" id="KW-0851">Voltage-gated channel</keyword>
<evidence type="ECO:0000256" key="3">
    <source>
        <dbReference type="ARBA" id="ARBA00022568"/>
    </source>
</evidence>
<dbReference type="EMBL" id="JACAGB010000031">
    <property type="protein sequence ID" value="KAF6294750.1"/>
    <property type="molecule type" value="Genomic_DNA"/>
</dbReference>
<dbReference type="AlphaFoldDB" id="A0A7J7T2D8"/>
<name>A0A7J7T2D8_PIPKU</name>
<dbReference type="Proteomes" id="UP000558488">
    <property type="component" value="Unassembled WGS sequence"/>
</dbReference>
<accession>A0A7J7T2D8</accession>
<evidence type="ECO:0000313" key="12">
    <source>
        <dbReference type="EMBL" id="KAF6294750.1"/>
    </source>
</evidence>
<sequence length="120" mass="13352">MRMCDRGIQMLITTVGAFAAFSLMTIAVGTDYWLYSRGVCRTKATSDNETSRKNEEVMTHSGLWRTCCLEGAFRGVCKKIDHFPDDADYDQDTSEYLLRKLPDSQVSPGGKGALELPSCL</sequence>
<comment type="subcellular location">
    <subcellularLocation>
        <location evidence="1">Membrane</location>
        <topology evidence="1">Multi-pass membrane protein</topology>
    </subcellularLocation>
</comment>
<keyword evidence="11" id="KW-0407">Ion channel</keyword>
<keyword evidence="2" id="KW-0813">Transport</keyword>
<keyword evidence="4" id="KW-0107">Calcium channel</keyword>
<dbReference type="PANTHER" id="PTHR12107">
    <property type="entry name" value="VOLTAGE-DEPENDENT CALCIUM CHANNEL GAMMA SUBUNIT"/>
    <property type="match status" value="1"/>
</dbReference>
<evidence type="ECO:0000256" key="5">
    <source>
        <dbReference type="ARBA" id="ARBA00022692"/>
    </source>
</evidence>
<dbReference type="GO" id="GO:0016247">
    <property type="term" value="F:channel regulator activity"/>
    <property type="evidence" value="ECO:0007669"/>
    <property type="project" value="TreeGrafter"/>
</dbReference>
<keyword evidence="6" id="KW-0106">Calcium</keyword>
<reference evidence="12 13" key="1">
    <citation type="journal article" date="2020" name="Nature">
        <title>Six reference-quality genomes reveal evolution of bat adaptations.</title>
        <authorList>
            <person name="Jebb D."/>
            <person name="Huang Z."/>
            <person name="Pippel M."/>
            <person name="Hughes G.M."/>
            <person name="Lavrichenko K."/>
            <person name="Devanna P."/>
            <person name="Winkler S."/>
            <person name="Jermiin L.S."/>
            <person name="Skirmuntt E.C."/>
            <person name="Katzourakis A."/>
            <person name="Burkitt-Gray L."/>
            <person name="Ray D.A."/>
            <person name="Sullivan K.A.M."/>
            <person name="Roscito J.G."/>
            <person name="Kirilenko B.M."/>
            <person name="Davalos L.M."/>
            <person name="Corthals A.P."/>
            <person name="Power M.L."/>
            <person name="Jones G."/>
            <person name="Ransome R.D."/>
            <person name="Dechmann D.K.N."/>
            <person name="Locatelli A.G."/>
            <person name="Puechmaille S.J."/>
            <person name="Fedrigo O."/>
            <person name="Jarvis E.D."/>
            <person name="Hiller M."/>
            <person name="Vernes S.C."/>
            <person name="Myers E.W."/>
            <person name="Teeling E.C."/>
        </authorList>
    </citation>
    <scope>NUCLEOTIDE SEQUENCE [LARGE SCALE GENOMIC DNA]</scope>
    <source>
        <strain evidence="12">MPipKuh1</strain>
        <tissue evidence="12">Flight muscle</tissue>
    </source>
</reference>
<keyword evidence="3" id="KW-0109">Calcium transport</keyword>
<dbReference type="GO" id="GO:0098970">
    <property type="term" value="P:postsynaptic neurotransmitter receptor diffusion trapping"/>
    <property type="evidence" value="ECO:0007669"/>
    <property type="project" value="TreeGrafter"/>
</dbReference>
<keyword evidence="8" id="KW-1133">Transmembrane helix</keyword>
<proteinExistence type="predicted"/>
<dbReference type="PANTHER" id="PTHR12107:SF5">
    <property type="entry name" value="VOLTAGE-DEPENDENT CALCIUM CHANNEL GAMMA-3 SUBUNIT"/>
    <property type="match status" value="1"/>
</dbReference>
<evidence type="ECO:0000256" key="1">
    <source>
        <dbReference type="ARBA" id="ARBA00004141"/>
    </source>
</evidence>
<dbReference type="Pfam" id="PF00822">
    <property type="entry name" value="PMP22_Claudin"/>
    <property type="match status" value="1"/>
</dbReference>
<comment type="caution">
    <text evidence="12">The sequence shown here is derived from an EMBL/GenBank/DDBJ whole genome shotgun (WGS) entry which is preliminary data.</text>
</comment>
<dbReference type="GO" id="GO:0019226">
    <property type="term" value="P:transmission of nerve impulse"/>
    <property type="evidence" value="ECO:0007669"/>
    <property type="project" value="TreeGrafter"/>
</dbReference>
<keyword evidence="9" id="KW-0406">Ion transport</keyword>
<evidence type="ECO:0000313" key="13">
    <source>
        <dbReference type="Proteomes" id="UP000558488"/>
    </source>
</evidence>
<dbReference type="GO" id="GO:0099590">
    <property type="term" value="P:neurotransmitter receptor internalization"/>
    <property type="evidence" value="ECO:0007669"/>
    <property type="project" value="TreeGrafter"/>
</dbReference>
<evidence type="ECO:0000256" key="9">
    <source>
        <dbReference type="ARBA" id="ARBA00023065"/>
    </source>
</evidence>
<dbReference type="GO" id="GO:0098943">
    <property type="term" value="P:neurotransmitter receptor transport, postsynaptic endosome to lysosome"/>
    <property type="evidence" value="ECO:0007669"/>
    <property type="project" value="TreeGrafter"/>
</dbReference>
<dbReference type="GO" id="GO:0051968">
    <property type="term" value="P:positive regulation of synaptic transmission, glutamatergic"/>
    <property type="evidence" value="ECO:0007669"/>
    <property type="project" value="TreeGrafter"/>
</dbReference>
<evidence type="ECO:0000256" key="8">
    <source>
        <dbReference type="ARBA" id="ARBA00022989"/>
    </source>
</evidence>
<protein>
    <submittedName>
        <fullName evidence="12">Calcium voltage-gated channel auxiliary subunit gamma 3</fullName>
    </submittedName>
</protein>
<keyword evidence="5" id="KW-0812">Transmembrane</keyword>
<evidence type="ECO:0000256" key="11">
    <source>
        <dbReference type="ARBA" id="ARBA00023303"/>
    </source>
</evidence>
<evidence type="ECO:0000256" key="6">
    <source>
        <dbReference type="ARBA" id="ARBA00022837"/>
    </source>
</evidence>